<organism evidence="2 3">
    <name type="scientific">Zymoseptoria tritici (strain CBS 115943 / IPO323)</name>
    <name type="common">Speckled leaf blotch fungus</name>
    <name type="synonym">Septoria tritici</name>
    <dbReference type="NCBI Taxonomy" id="336722"/>
    <lineage>
        <taxon>Eukaryota</taxon>
        <taxon>Fungi</taxon>
        <taxon>Dikarya</taxon>
        <taxon>Ascomycota</taxon>
        <taxon>Pezizomycotina</taxon>
        <taxon>Dothideomycetes</taxon>
        <taxon>Dothideomycetidae</taxon>
        <taxon>Mycosphaerellales</taxon>
        <taxon>Mycosphaerellaceae</taxon>
        <taxon>Zymoseptoria</taxon>
    </lineage>
</organism>
<dbReference type="InParanoid" id="F9XRL2"/>
<dbReference type="RefSeq" id="XP_003847133.1">
    <property type="nucleotide sequence ID" value="XM_003847085.1"/>
</dbReference>
<name>F9XRL2_ZYMTI</name>
<dbReference type="KEGG" id="ztr:MYCGRDRAFT_97858"/>
<sequence length="539" mass="59176">MEASPHRPLHEDAHTTSQSLIRPPPQQQESARKARSERPAASLRSTPPASLRHTGYDRRLALSPVLPADDEEDLTPSTNDAAPLPSDYLLSPVQSSTGSTAQTTTATIHRTIPPPLVAGQYQEVEQPSTGEEDAAGSMADSRQERELDIDSAAEEEVTGSNDEDAELHLNDGDAKLHQEVDPAAEEETTGLDDEGAGLHQKEDPVVEQNADLAENADRDFHQGKRSVAKPDTSLNDEDAALHQEANSLRRNFVRGKESGLFQRTMSEDFQRKRSKFERNHELTQRAQSLDSGTIHPQQQSKIHRDIPLSDERGKNHGITLTLVECLVICLCVMDVLGSIVSRNLYLPGCFSHRHQFIHRFYGRSGTVKHEESVFSTPVAGFVPITMTTATTDGINYIRSPWSSISVQEPSSIGTMELAQRLNTVMSTHRGLLKKQHQVQDMSEDALARQHRSLQQMDLTVENMLVLHGAGLDDDGSAARREEIRAQLLSMLDPLSLWGSEGGGVAVEVMNSLCAGVLAIRQLVGIMVVLRLASSGMQTK</sequence>
<dbReference type="HOGENOM" id="CLU_505487_0_0_1"/>
<feature type="compositionally biased region" description="Low complexity" evidence="1">
    <location>
        <begin position="94"/>
        <end position="107"/>
    </location>
</feature>
<gene>
    <name evidence="2" type="ORF">MYCGRDRAFT_97858</name>
</gene>
<dbReference type="OrthoDB" id="10488249at2759"/>
<reference evidence="2 3" key="1">
    <citation type="journal article" date="2011" name="PLoS Genet.">
        <title>Finished genome of the fungal wheat pathogen Mycosphaerella graminicola reveals dispensome structure, chromosome plasticity, and stealth pathogenesis.</title>
        <authorList>
            <person name="Goodwin S.B."/>
            <person name="Ben M'barek S."/>
            <person name="Dhillon B."/>
            <person name="Wittenberg A.H.J."/>
            <person name="Crane C.F."/>
            <person name="Hane J.K."/>
            <person name="Foster A.J."/>
            <person name="Van der Lee T.A.J."/>
            <person name="Grimwood J."/>
            <person name="Aerts A."/>
            <person name="Antoniw J."/>
            <person name="Bailey A."/>
            <person name="Bluhm B."/>
            <person name="Bowler J."/>
            <person name="Bristow J."/>
            <person name="van der Burgt A."/>
            <person name="Canto-Canche B."/>
            <person name="Churchill A.C.L."/>
            <person name="Conde-Ferraez L."/>
            <person name="Cools H.J."/>
            <person name="Coutinho P.M."/>
            <person name="Csukai M."/>
            <person name="Dehal P."/>
            <person name="De Wit P."/>
            <person name="Donzelli B."/>
            <person name="van de Geest H.C."/>
            <person name="van Ham R.C.H.J."/>
            <person name="Hammond-Kosack K.E."/>
            <person name="Henrissat B."/>
            <person name="Kilian A."/>
            <person name="Kobayashi A.K."/>
            <person name="Koopmann E."/>
            <person name="Kourmpetis Y."/>
            <person name="Kuzniar A."/>
            <person name="Lindquist E."/>
            <person name="Lombard V."/>
            <person name="Maliepaard C."/>
            <person name="Martins N."/>
            <person name="Mehrabi R."/>
            <person name="Nap J.P.H."/>
            <person name="Ponomarenko A."/>
            <person name="Rudd J.J."/>
            <person name="Salamov A."/>
            <person name="Schmutz J."/>
            <person name="Schouten H.J."/>
            <person name="Shapiro H."/>
            <person name="Stergiopoulos I."/>
            <person name="Torriani S.F.F."/>
            <person name="Tu H."/>
            <person name="de Vries R.P."/>
            <person name="Waalwijk C."/>
            <person name="Ware S.B."/>
            <person name="Wiebenga A."/>
            <person name="Zwiers L.-H."/>
            <person name="Oliver R.P."/>
            <person name="Grigoriev I.V."/>
            <person name="Kema G.H.J."/>
        </authorList>
    </citation>
    <scope>NUCLEOTIDE SEQUENCE [LARGE SCALE GENOMIC DNA]</scope>
    <source>
        <strain evidence="3">CBS 115943 / IPO323</strain>
    </source>
</reference>
<dbReference type="GeneID" id="13399431"/>
<dbReference type="EMBL" id="CM001213">
    <property type="protein sequence ID" value="EGP82109.1"/>
    <property type="molecule type" value="Genomic_DNA"/>
</dbReference>
<evidence type="ECO:0000313" key="3">
    <source>
        <dbReference type="Proteomes" id="UP000008062"/>
    </source>
</evidence>
<feature type="compositionally biased region" description="Basic and acidic residues" evidence="1">
    <location>
        <begin position="1"/>
        <end position="14"/>
    </location>
</feature>
<accession>F9XRL2</accession>
<dbReference type="AlphaFoldDB" id="F9XRL2"/>
<keyword evidence="3" id="KW-1185">Reference proteome</keyword>
<evidence type="ECO:0000256" key="1">
    <source>
        <dbReference type="SAM" id="MobiDB-lite"/>
    </source>
</evidence>
<protein>
    <submittedName>
        <fullName evidence="2">Uncharacterized protein</fullName>
    </submittedName>
</protein>
<proteinExistence type="predicted"/>
<dbReference type="Proteomes" id="UP000008062">
    <property type="component" value="Chromosome 18"/>
</dbReference>
<feature type="region of interest" description="Disordered" evidence="1">
    <location>
        <begin position="1"/>
        <end position="146"/>
    </location>
</feature>
<feature type="region of interest" description="Disordered" evidence="1">
    <location>
        <begin position="214"/>
        <end position="236"/>
    </location>
</feature>
<evidence type="ECO:0000313" key="2">
    <source>
        <dbReference type="EMBL" id="EGP82109.1"/>
    </source>
</evidence>